<comment type="caution">
    <text evidence="19">The sequence shown here is derived from an EMBL/GenBank/DDBJ whole genome shotgun (WGS) entry which is preliminary data.</text>
</comment>
<evidence type="ECO:0000256" key="10">
    <source>
        <dbReference type="ARBA" id="ARBA00047984"/>
    </source>
</evidence>
<keyword evidence="5 14" id="KW-0347">Helicase</keyword>
<comment type="similarity">
    <text evidence="9">Belongs to the DEAD box helicase family. DDX24/MAK5 subfamily.</text>
</comment>
<evidence type="ECO:0000313" key="19">
    <source>
        <dbReference type="EMBL" id="KAK7817464.1"/>
    </source>
</evidence>
<feature type="compositionally biased region" description="Basic and acidic residues" evidence="15">
    <location>
        <begin position="343"/>
        <end position="353"/>
    </location>
</feature>
<evidence type="ECO:0000256" key="6">
    <source>
        <dbReference type="ARBA" id="ARBA00022840"/>
    </source>
</evidence>
<accession>A0AAW0ISP0</accession>
<evidence type="ECO:0000256" key="2">
    <source>
        <dbReference type="ARBA" id="ARBA00022553"/>
    </source>
</evidence>
<dbReference type="InterPro" id="IPR014001">
    <property type="entry name" value="Helicase_ATP-bd"/>
</dbReference>
<keyword evidence="3 14" id="KW-0547">Nucleotide-binding</keyword>
<evidence type="ECO:0000313" key="20">
    <source>
        <dbReference type="Proteomes" id="UP001488838"/>
    </source>
</evidence>
<feature type="compositionally biased region" description="Basic residues" evidence="15">
    <location>
        <begin position="828"/>
        <end position="838"/>
    </location>
</feature>
<dbReference type="PROSITE" id="PS51195">
    <property type="entry name" value="Q_MOTIF"/>
    <property type="match status" value="1"/>
</dbReference>
<feature type="region of interest" description="Disordered" evidence="15">
    <location>
        <begin position="61"/>
        <end position="107"/>
    </location>
</feature>
<keyword evidence="6 14" id="KW-0067">ATP-binding</keyword>
<name>A0AAW0ISP0_MYOGA</name>
<comment type="domain">
    <text evidence="14">The Q motif is unique to and characteristic of the DEAD box family of RNA helicases and controls ATP binding and hydrolysis.</text>
</comment>
<evidence type="ECO:0000256" key="13">
    <source>
        <dbReference type="PROSITE-ProRule" id="PRU00552"/>
    </source>
</evidence>
<comment type="function">
    <text evidence="11">ATP-dependent RNA helicase that plays a role in various aspects of RNA metabolism including pre-mRNA splicing and is thereby involved in different biological processes such as cell cycle regulation or innate immunity. Plays an inhibitory role in TP53 transcriptional activity and subsequently in TP53 controlled cell growth arrest and senescence by inhibiting its EP300 mediated acetylation. Negatively regulates cytosolic RNA-mediated innate immune signaling at least in part by affecting RIPK1/IRF7 interactions. Alternatively, possesses antiviral activity by recognizing gammaherpesvirus transcripts in the context of lytic reactivation. Plays an essential role in cell cycle regulation in vascular smooth muscle cells by interacting with and regulating FANCA (Fanconi anemia complementation group A) mRNA.</text>
</comment>
<dbReference type="SMART" id="SM00487">
    <property type="entry name" value="DEXDc"/>
    <property type="match status" value="1"/>
</dbReference>
<dbReference type="PROSITE" id="PS51194">
    <property type="entry name" value="HELICASE_CTER"/>
    <property type="match status" value="1"/>
</dbReference>
<evidence type="ECO:0000259" key="17">
    <source>
        <dbReference type="PROSITE" id="PS51194"/>
    </source>
</evidence>
<dbReference type="PROSITE" id="PS51192">
    <property type="entry name" value="HELICASE_ATP_BIND_1"/>
    <property type="match status" value="1"/>
</dbReference>
<dbReference type="InterPro" id="IPR011545">
    <property type="entry name" value="DEAD/DEAH_box_helicase_dom"/>
</dbReference>
<comment type="subcellular location">
    <subcellularLocation>
        <location evidence="1">Nucleus</location>
    </subcellularLocation>
</comment>
<dbReference type="InterPro" id="IPR014014">
    <property type="entry name" value="RNA_helicase_DEAD_Q_motif"/>
</dbReference>
<comment type="function">
    <text evidence="14">RNA helicase.</text>
</comment>
<evidence type="ECO:0000256" key="4">
    <source>
        <dbReference type="ARBA" id="ARBA00022801"/>
    </source>
</evidence>
<feature type="domain" description="Helicase ATP-binding" evidence="16">
    <location>
        <begin position="221"/>
        <end position="526"/>
    </location>
</feature>
<dbReference type="EC" id="3.6.4.13" evidence="14"/>
<feature type="region of interest" description="Disordered" evidence="15">
    <location>
        <begin position="801"/>
        <end position="850"/>
    </location>
</feature>
<evidence type="ECO:0000256" key="1">
    <source>
        <dbReference type="ARBA" id="ARBA00004123"/>
    </source>
</evidence>
<dbReference type="PROSITE" id="PS00039">
    <property type="entry name" value="DEAD_ATP_HELICASE"/>
    <property type="match status" value="1"/>
</dbReference>
<feature type="region of interest" description="Disordered" evidence="15">
    <location>
        <begin position="145"/>
        <end position="178"/>
    </location>
</feature>
<dbReference type="PANTHER" id="PTHR24031">
    <property type="entry name" value="RNA HELICASE"/>
    <property type="match status" value="1"/>
</dbReference>
<dbReference type="FunFam" id="3.40.50.300:FF:001059">
    <property type="entry name" value="ATP-dependent RNA helicase DDX24"/>
    <property type="match status" value="1"/>
</dbReference>
<feature type="region of interest" description="Disordered" evidence="15">
    <location>
        <begin position="263"/>
        <end position="366"/>
    </location>
</feature>
<sequence>MKLKEIKSRPKPPSRGTFQTKGIKVVGKWKQVKIDPNLFADGQMDDLVCFEELTDYRLVSPTKNPSGFFSNEEPKKRKAQAVSEEEEEDEEEESSSPKKKTKLKKRKDVLVAAKGSTAQDEVKDSEPETVCLDQKVGDAASESLAQAVPKKKKNKGKKKLDLSQSTASKVPKKAKTWMPEVHDQKADVSAWRDLFVPKAVLRALSFLGFSAPTPIQALTLAPAIRDKLDILGAAETGSGKTLAFAIPMIHAVLQWHKMKAPPIPHSAGIPPRESRVGAAADLGSPRMDGTESGVFLHEAGTENEAQPSEAGAKAEPKTSASASARAPLSRDGDDAGEGPSSLVEDKLVPKQNEDGGDELDEEQPGRLTQELCDRIAVYKVHPRRPLLGLVLTPTRELAIQVRQHIDAVARFTGIKTAILVGGMSTQKQQRMLNRHPEIVIATPGRLWELIKEKHPHLSNLRQLRCLVIDEADRMVEKGHFAELSQLLEMLSDSQYNPNRQTLVFSATLTLVHQAPARILHKKHVKKIDKTAKLDLLMQKIGMRGKPKVIDLTRNEGTVETLTETKIHCETDEKDLYLYYFLMQYPGRSLVFANSISCIKRLSGLLKVLDIMPLTLHACMHQKQRLRNLEQFARLEDCVLLATDVAARGLDIPKVQHVPRTSEIYIHRSGRTARATSEGLSLMLIGPEDVMNFKKIYKTLKKDEDIPLFPVQSKYMDVVKERIRLARQVEKAEYRNFQACLHNSWIEQAAAALEIELEEDMYKGGKADQQEERRRQKQMKILKQELRHLLSQPLFQENLKTRYPTQSGRPPQPVVAPGNGESALSCLSRQKRRRKKPKEHRPPPQPSSSTS</sequence>
<comment type="subunit">
    <text evidence="12">Interacts with FADD. Interacts with RIPK1; this interaction disrupts RLR signaling activation of IFN-dependent transcription factor IRF7. Interacts with NIP7. Interacts with EP300; this interaction prevents TP53 acetylation mediated by EP300.</text>
</comment>
<dbReference type="Proteomes" id="UP001488838">
    <property type="component" value="Unassembled WGS sequence"/>
</dbReference>
<dbReference type="GO" id="GO:0005524">
    <property type="term" value="F:ATP binding"/>
    <property type="evidence" value="ECO:0007669"/>
    <property type="project" value="UniProtKB-UniRule"/>
</dbReference>
<feature type="domain" description="Helicase C-terminal" evidence="17">
    <location>
        <begin position="574"/>
        <end position="716"/>
    </location>
</feature>
<organism evidence="19 20">
    <name type="scientific">Myodes glareolus</name>
    <name type="common">Bank vole</name>
    <name type="synonym">Clethrionomys glareolus</name>
    <dbReference type="NCBI Taxonomy" id="447135"/>
    <lineage>
        <taxon>Eukaryota</taxon>
        <taxon>Metazoa</taxon>
        <taxon>Chordata</taxon>
        <taxon>Craniata</taxon>
        <taxon>Vertebrata</taxon>
        <taxon>Euteleostomi</taxon>
        <taxon>Mammalia</taxon>
        <taxon>Eutheria</taxon>
        <taxon>Euarchontoglires</taxon>
        <taxon>Glires</taxon>
        <taxon>Rodentia</taxon>
        <taxon>Myomorpha</taxon>
        <taxon>Muroidea</taxon>
        <taxon>Cricetidae</taxon>
        <taxon>Arvicolinae</taxon>
        <taxon>Myodes</taxon>
    </lineage>
</organism>
<dbReference type="InterPro" id="IPR027417">
    <property type="entry name" value="P-loop_NTPase"/>
</dbReference>
<dbReference type="GO" id="GO:0016787">
    <property type="term" value="F:hydrolase activity"/>
    <property type="evidence" value="ECO:0007669"/>
    <property type="project" value="UniProtKB-KW"/>
</dbReference>
<keyword evidence="20" id="KW-1185">Reference proteome</keyword>
<keyword evidence="2" id="KW-0597">Phosphoprotein</keyword>
<evidence type="ECO:0000256" key="7">
    <source>
        <dbReference type="ARBA" id="ARBA00022884"/>
    </source>
</evidence>
<evidence type="ECO:0000256" key="5">
    <source>
        <dbReference type="ARBA" id="ARBA00022806"/>
    </source>
</evidence>
<dbReference type="InterPro" id="IPR000629">
    <property type="entry name" value="RNA-helicase_DEAD-box_CS"/>
</dbReference>
<evidence type="ECO:0000256" key="12">
    <source>
        <dbReference type="ARBA" id="ARBA00064166"/>
    </source>
</evidence>
<dbReference type="GO" id="GO:0005634">
    <property type="term" value="C:nucleus"/>
    <property type="evidence" value="ECO:0007669"/>
    <property type="project" value="UniProtKB-SubCell"/>
</dbReference>
<feature type="compositionally biased region" description="Acidic residues" evidence="15">
    <location>
        <begin position="83"/>
        <end position="94"/>
    </location>
</feature>
<keyword evidence="4 14" id="KW-0378">Hydrolase</keyword>
<proteinExistence type="inferred from homology"/>
<feature type="compositionally biased region" description="Basic residues" evidence="15">
    <location>
        <begin position="149"/>
        <end position="158"/>
    </location>
</feature>
<evidence type="ECO:0000256" key="8">
    <source>
        <dbReference type="ARBA" id="ARBA00023242"/>
    </source>
</evidence>
<evidence type="ECO:0000256" key="11">
    <source>
        <dbReference type="ARBA" id="ARBA00054398"/>
    </source>
</evidence>
<keyword evidence="7 14" id="KW-0694">RNA-binding</keyword>
<dbReference type="GO" id="GO:0003723">
    <property type="term" value="F:RNA binding"/>
    <property type="evidence" value="ECO:0007669"/>
    <property type="project" value="UniProtKB-UniRule"/>
</dbReference>
<dbReference type="SUPFAM" id="SSF52540">
    <property type="entry name" value="P-loop containing nucleoside triphosphate hydrolases"/>
    <property type="match status" value="2"/>
</dbReference>
<dbReference type="GO" id="GO:0003724">
    <property type="term" value="F:RNA helicase activity"/>
    <property type="evidence" value="ECO:0007669"/>
    <property type="project" value="UniProtKB-EC"/>
</dbReference>
<dbReference type="Pfam" id="PF00270">
    <property type="entry name" value="DEAD"/>
    <property type="match status" value="1"/>
</dbReference>
<protein>
    <recommendedName>
        <fullName evidence="14">ATP-dependent RNA helicase</fullName>
        <ecNumber evidence="14">3.6.4.13</ecNumber>
    </recommendedName>
</protein>
<evidence type="ECO:0000256" key="15">
    <source>
        <dbReference type="SAM" id="MobiDB-lite"/>
    </source>
</evidence>
<evidence type="ECO:0000256" key="9">
    <source>
        <dbReference type="ARBA" id="ARBA00038457"/>
    </source>
</evidence>
<evidence type="ECO:0000256" key="14">
    <source>
        <dbReference type="RuleBase" id="RU365068"/>
    </source>
</evidence>
<dbReference type="SMART" id="SM00490">
    <property type="entry name" value="HELICc"/>
    <property type="match status" value="1"/>
</dbReference>
<evidence type="ECO:0000259" key="16">
    <source>
        <dbReference type="PROSITE" id="PS51192"/>
    </source>
</evidence>
<dbReference type="CDD" id="cd17946">
    <property type="entry name" value="DEADc_DDX24"/>
    <property type="match status" value="1"/>
</dbReference>
<gene>
    <name evidence="19" type="ORF">U0070_024938</name>
</gene>
<feature type="domain" description="DEAD-box RNA helicase Q" evidence="18">
    <location>
        <begin position="189"/>
        <end position="217"/>
    </location>
</feature>
<comment type="catalytic activity">
    <reaction evidence="10 14">
        <text>ATP + H2O = ADP + phosphate + H(+)</text>
        <dbReference type="Rhea" id="RHEA:13065"/>
        <dbReference type="ChEBI" id="CHEBI:15377"/>
        <dbReference type="ChEBI" id="CHEBI:15378"/>
        <dbReference type="ChEBI" id="CHEBI:30616"/>
        <dbReference type="ChEBI" id="CHEBI:43474"/>
        <dbReference type="ChEBI" id="CHEBI:456216"/>
        <dbReference type="EC" id="3.6.4.13"/>
    </reaction>
</comment>
<dbReference type="AlphaFoldDB" id="A0AAW0ISP0"/>
<dbReference type="InterPro" id="IPR001650">
    <property type="entry name" value="Helicase_C-like"/>
</dbReference>
<dbReference type="EMBL" id="JBBHLL010000095">
    <property type="protein sequence ID" value="KAK7817464.1"/>
    <property type="molecule type" value="Genomic_DNA"/>
</dbReference>
<dbReference type="Pfam" id="PF00271">
    <property type="entry name" value="Helicase_C"/>
    <property type="match status" value="1"/>
</dbReference>
<dbReference type="CDD" id="cd18787">
    <property type="entry name" value="SF2_C_DEAD"/>
    <property type="match status" value="1"/>
</dbReference>
<feature type="short sequence motif" description="Q motif" evidence="13">
    <location>
        <begin position="189"/>
        <end position="217"/>
    </location>
</feature>
<feature type="region of interest" description="Disordered" evidence="15">
    <location>
        <begin position="1"/>
        <end position="22"/>
    </location>
</feature>
<keyword evidence="8" id="KW-0539">Nucleus</keyword>
<evidence type="ECO:0000259" key="18">
    <source>
        <dbReference type="PROSITE" id="PS51195"/>
    </source>
</evidence>
<evidence type="ECO:0000256" key="3">
    <source>
        <dbReference type="ARBA" id="ARBA00022741"/>
    </source>
</evidence>
<feature type="compositionally biased region" description="Basic residues" evidence="15">
    <location>
        <begin position="97"/>
        <end position="107"/>
    </location>
</feature>
<reference evidence="19 20" key="1">
    <citation type="journal article" date="2023" name="bioRxiv">
        <title>Conserved and derived expression patterns and positive selection on dental genes reveal complex evolutionary context of ever-growing rodent molars.</title>
        <authorList>
            <person name="Calamari Z.T."/>
            <person name="Song A."/>
            <person name="Cohen E."/>
            <person name="Akter M."/>
            <person name="Roy R.D."/>
            <person name="Hallikas O."/>
            <person name="Christensen M.M."/>
            <person name="Li P."/>
            <person name="Marangoni P."/>
            <person name="Jernvall J."/>
            <person name="Klein O.D."/>
        </authorList>
    </citation>
    <scope>NUCLEOTIDE SEQUENCE [LARGE SCALE GENOMIC DNA]</scope>
    <source>
        <strain evidence="19">V071</strain>
    </source>
</reference>
<dbReference type="Gene3D" id="3.40.50.300">
    <property type="entry name" value="P-loop containing nucleotide triphosphate hydrolases"/>
    <property type="match status" value="2"/>
</dbReference>